<dbReference type="EMBL" id="JBBMFN010000004">
    <property type="protein sequence ID" value="MEQ2464705.1"/>
    <property type="molecule type" value="Genomic_DNA"/>
</dbReference>
<accession>A0ABV1EVV9</accession>
<reference evidence="1 2" key="1">
    <citation type="submission" date="2024-03" db="EMBL/GenBank/DDBJ databases">
        <title>Human intestinal bacterial collection.</title>
        <authorList>
            <person name="Pauvert C."/>
            <person name="Hitch T.C.A."/>
            <person name="Clavel T."/>
        </authorList>
    </citation>
    <scope>NUCLEOTIDE SEQUENCE [LARGE SCALE GENOMIC DNA]</scope>
    <source>
        <strain evidence="1 2">CLA-SR-H024</strain>
    </source>
</reference>
<dbReference type="Proteomes" id="UP001465426">
    <property type="component" value="Unassembled WGS sequence"/>
</dbReference>
<keyword evidence="2" id="KW-1185">Reference proteome</keyword>
<protein>
    <submittedName>
        <fullName evidence="1">Uncharacterized protein</fullName>
    </submittedName>
</protein>
<evidence type="ECO:0000313" key="1">
    <source>
        <dbReference type="EMBL" id="MEQ2464705.1"/>
    </source>
</evidence>
<organism evidence="1 2">
    <name type="scientific">Niallia hominis</name>
    <dbReference type="NCBI Taxonomy" id="3133173"/>
    <lineage>
        <taxon>Bacteria</taxon>
        <taxon>Bacillati</taxon>
        <taxon>Bacillota</taxon>
        <taxon>Bacilli</taxon>
        <taxon>Bacillales</taxon>
        <taxon>Bacillaceae</taxon>
        <taxon>Niallia</taxon>
    </lineage>
</organism>
<sequence length="58" mass="7114">MKHACNEDHEKFNKYIETLLLSVADIVGYEHYYWEQVPESEKKYNEYDKLEVSREEKN</sequence>
<comment type="caution">
    <text evidence="1">The sequence shown here is derived from an EMBL/GenBank/DDBJ whole genome shotgun (WGS) entry which is preliminary data.</text>
</comment>
<evidence type="ECO:0000313" key="2">
    <source>
        <dbReference type="Proteomes" id="UP001465426"/>
    </source>
</evidence>
<name>A0ABV1EVV9_9BACI</name>
<proteinExistence type="predicted"/>
<gene>
    <name evidence="1" type="ORF">WMO63_03360</name>
</gene>